<keyword evidence="2" id="KW-1185">Reference proteome</keyword>
<dbReference type="Proteomes" id="UP000693868">
    <property type="component" value="Segment"/>
</dbReference>
<accession>A0A8E4ZMX7</accession>
<organism evidence="1 2">
    <name type="scientific">Tenacibaculum phage Gundel_1</name>
    <dbReference type="NCBI Taxonomy" id="2745672"/>
    <lineage>
        <taxon>Viruses</taxon>
        <taxon>Duplodnaviria</taxon>
        <taxon>Heunggongvirae</taxon>
        <taxon>Uroviricota</taxon>
        <taxon>Caudoviricetes</taxon>
        <taxon>Pachyviridae</taxon>
        <taxon>Gundelvirus</taxon>
        <taxon>Gundelvirus Gundel</taxon>
    </lineage>
</organism>
<reference evidence="1" key="1">
    <citation type="submission" date="2020-07" db="EMBL/GenBank/DDBJ databases">
        <title>Highly diverse flavobacterial phages as mortality factor during North Sea spring blooms.</title>
        <authorList>
            <person name="Bartlau N."/>
            <person name="Wichels A."/>
            <person name="Krohne G."/>
            <person name="Adriaenssens E.M."/>
            <person name="Heins A."/>
            <person name="Fuchs B.M."/>
            <person name="Amann R."/>
            <person name="Moraru C."/>
        </authorList>
    </citation>
    <scope>NUCLEOTIDE SEQUENCE</scope>
</reference>
<proteinExistence type="predicted"/>
<dbReference type="EMBL" id="MT732474">
    <property type="protein sequence ID" value="QQV91532.1"/>
    <property type="molecule type" value="Genomic_DNA"/>
</dbReference>
<protein>
    <submittedName>
        <fullName evidence="1">Uncharacterized protein</fullName>
    </submittedName>
</protein>
<sequence length="124" mass="15034">MVEVLIKYGFLIKEGKIYDTKIQSYKLKAEYLGSNVIYYMEPKSYKRLYDFEPLLYFYSVDKVFSILDFNSRLRKKRELESVVRVNNLHYISNYSSVYNYPPSYLKPKKFNLYKICQSLKKRLD</sequence>
<evidence type="ECO:0000313" key="2">
    <source>
        <dbReference type="Proteomes" id="UP000693868"/>
    </source>
</evidence>
<name>A0A8E4ZMX7_9CAUD</name>
<gene>
    <name evidence="1" type="ORF">Gundel1_94</name>
</gene>
<evidence type="ECO:0000313" key="1">
    <source>
        <dbReference type="EMBL" id="QQV91532.1"/>
    </source>
</evidence>